<dbReference type="Proteomes" id="UP001064632">
    <property type="component" value="Chromosome"/>
</dbReference>
<dbReference type="PANTHER" id="PTHR21562:SF122">
    <property type="entry name" value="PALMITOLEOYL-PROTEIN CARBOXYLESTERASE NOTUM"/>
    <property type="match status" value="1"/>
</dbReference>
<organism evidence="2 3">
    <name type="scientific">Tahibacter amnicola</name>
    <dbReference type="NCBI Taxonomy" id="2976241"/>
    <lineage>
        <taxon>Bacteria</taxon>
        <taxon>Pseudomonadati</taxon>
        <taxon>Pseudomonadota</taxon>
        <taxon>Gammaproteobacteria</taxon>
        <taxon>Lysobacterales</taxon>
        <taxon>Rhodanobacteraceae</taxon>
        <taxon>Tahibacter</taxon>
    </lineage>
</organism>
<name>A0ABY6BK19_9GAMM</name>
<dbReference type="Pfam" id="PF03283">
    <property type="entry name" value="PAE"/>
    <property type="match status" value="1"/>
</dbReference>
<feature type="chain" id="PRO_5046132933" evidence="1">
    <location>
        <begin position="25"/>
        <end position="412"/>
    </location>
</feature>
<protein>
    <submittedName>
        <fullName evidence="2">Pectinacetylesterase family protein</fullName>
    </submittedName>
</protein>
<dbReference type="InterPro" id="IPR004963">
    <property type="entry name" value="PAE/NOTUM"/>
</dbReference>
<evidence type="ECO:0000313" key="2">
    <source>
        <dbReference type="EMBL" id="UXI70119.1"/>
    </source>
</evidence>
<accession>A0ABY6BK19</accession>
<proteinExistence type="predicted"/>
<reference evidence="2" key="1">
    <citation type="submission" date="2022-09" db="EMBL/GenBank/DDBJ databases">
        <title>Tahibacter sp. nov., isolated from a fresh water.</title>
        <authorList>
            <person name="Baek J.H."/>
            <person name="Lee J.K."/>
            <person name="Kim J.M."/>
            <person name="Jeon C.O."/>
        </authorList>
    </citation>
    <scope>NUCLEOTIDE SEQUENCE</scope>
    <source>
        <strain evidence="2">W38</strain>
    </source>
</reference>
<dbReference type="RefSeq" id="WP_261697070.1">
    <property type="nucleotide sequence ID" value="NZ_CP104694.1"/>
</dbReference>
<keyword evidence="1" id="KW-0732">Signal</keyword>
<gene>
    <name evidence="2" type="ORF">N4264_10960</name>
</gene>
<dbReference type="PANTHER" id="PTHR21562">
    <property type="entry name" value="NOTUM-RELATED"/>
    <property type="match status" value="1"/>
</dbReference>
<sequence length="412" mass="44421">MKTSALAAALALATLHGPPGTAGASEPVRTAPALPPACRAGAPDCWLTVKPAEMDSHWAQARCNDGSAAGYEFRPSPTGSKNWVILFEGGGSCDDLTLQCANRNHRLTTTSPIGNGQWRRIPHAGILNPLPTVNPDFYAANLVQLNYCSSDQWSGATSLRRITSATPGCTDASTCGWYFSGRANVQAALESLQREHGLVDDGSQRVLFVGTSAGGFGLAANAEALTTLLPVTHQADRLRFVIDGAFVLDGWDVPGHTIGDSHLTNVNAVAAQNRRFWRARFDTFCEADRIARGLDPSLCTFLSVDYSYLTSATNGLGLKVLLQNSTLDAVAVARLGLDDLNDPAREEWRCRMTQALAAAPWLFSSGDVYHTLSGSNTAFNAGQNGRTYRDLVGRFWRDETPRRYVYRNPACP</sequence>
<keyword evidence="3" id="KW-1185">Reference proteome</keyword>
<evidence type="ECO:0000256" key="1">
    <source>
        <dbReference type="SAM" id="SignalP"/>
    </source>
</evidence>
<dbReference type="EMBL" id="CP104694">
    <property type="protein sequence ID" value="UXI70119.1"/>
    <property type="molecule type" value="Genomic_DNA"/>
</dbReference>
<evidence type="ECO:0000313" key="3">
    <source>
        <dbReference type="Proteomes" id="UP001064632"/>
    </source>
</evidence>
<feature type="signal peptide" evidence="1">
    <location>
        <begin position="1"/>
        <end position="24"/>
    </location>
</feature>